<dbReference type="Proteomes" id="UP000617628">
    <property type="component" value="Unassembled WGS sequence"/>
</dbReference>
<evidence type="ECO:0000313" key="6">
    <source>
        <dbReference type="EMBL" id="MBK1877983.1"/>
    </source>
</evidence>
<organism evidence="6 7">
    <name type="scientific">Pelagicoccus mobilis</name>
    <dbReference type="NCBI Taxonomy" id="415221"/>
    <lineage>
        <taxon>Bacteria</taxon>
        <taxon>Pseudomonadati</taxon>
        <taxon>Verrucomicrobiota</taxon>
        <taxon>Opitutia</taxon>
        <taxon>Puniceicoccales</taxon>
        <taxon>Pelagicoccaceae</taxon>
        <taxon>Pelagicoccus</taxon>
    </lineage>
</organism>
<dbReference type="InterPro" id="IPR012337">
    <property type="entry name" value="RNaseH-like_sf"/>
</dbReference>
<keyword evidence="2" id="KW-0235">DNA replication</keyword>
<reference evidence="6" key="1">
    <citation type="submission" date="2021-01" db="EMBL/GenBank/DDBJ databases">
        <title>Modified the classification status of verrucomicrobia.</title>
        <authorList>
            <person name="Feng X."/>
        </authorList>
    </citation>
    <scope>NUCLEOTIDE SEQUENCE</scope>
    <source>
        <strain evidence="6">KCTC 13126</strain>
    </source>
</reference>
<dbReference type="PANTHER" id="PTHR10133">
    <property type="entry name" value="DNA POLYMERASE I"/>
    <property type="match status" value="1"/>
</dbReference>
<feature type="domain" description="DNA-directed DNA polymerase family A palm" evidence="5">
    <location>
        <begin position="358"/>
        <end position="579"/>
    </location>
</feature>
<dbReference type="Pfam" id="PF00476">
    <property type="entry name" value="DNA_pol_A"/>
    <property type="match status" value="1"/>
</dbReference>
<sequence length="614" mass="69279">MVCLSPPNAKPEPTDPDQMSLGLLAGANGGSRTTAAQRRVYGFDTETYYSKGYDVRSLGVDAYVADPRFDCYLASFWGPHGNFVGHPSECPWEEFNDCVWISHNARFDRAVFFRMKELGIVPAHIMPREWHDSAALAVYLQAPRNLAGAAEKLLGEKPNKAIRDAMKGMQGGLLCHDKAVLDYALDDARLACELWISHCDKWPKKERLLSQLTIEQGEYGVQLDQKRIREGIETLTQVRDDEATNLPWFPRLKPSSPKAFAEACQQARIPIPNSTSEDDPQTQEWIERYGERYPWLKHMSEWRKANRMLKVLETMQSRCRRDGSLPFGLKYFGAIATGRWAGDAGLNFQNFNREAYYGVDPRKCLVARPGHKLIIADLSQIEPRVLAWIAGDYELLDKIRNGLPIYQAHAETSMGWNGGDLKTKNPNLYLLAKCRVIGLGYGAGCKTFQSLAKGYGLDMSIGDAKRTVDDFRKANPKIVSLWQAVEDSMRYHLESTYFMYLPSLRTIRYFDVREDDGLTAATERGGRRLHWYGGKLTENLVQGTARDVFAEGLLRIHKAGIRILWTVHDEVICEVPEDSEITVETVTELLAQTPAWMPGLPVAAEGIEAQAYTK</sequence>
<dbReference type="GO" id="GO:0003887">
    <property type="term" value="F:DNA-directed DNA polymerase activity"/>
    <property type="evidence" value="ECO:0007669"/>
    <property type="project" value="UniProtKB-EC"/>
</dbReference>
<dbReference type="InterPro" id="IPR043502">
    <property type="entry name" value="DNA/RNA_pol_sf"/>
</dbReference>
<dbReference type="InterPro" id="IPR001098">
    <property type="entry name" value="DNA-dir_DNA_pol_A_palm_dom"/>
</dbReference>
<evidence type="ECO:0000256" key="2">
    <source>
        <dbReference type="ARBA" id="ARBA00022705"/>
    </source>
</evidence>
<comment type="catalytic activity">
    <reaction evidence="3">
        <text>DNA(n) + a 2'-deoxyribonucleoside 5'-triphosphate = DNA(n+1) + diphosphate</text>
        <dbReference type="Rhea" id="RHEA:22508"/>
        <dbReference type="Rhea" id="RHEA-COMP:17339"/>
        <dbReference type="Rhea" id="RHEA-COMP:17340"/>
        <dbReference type="ChEBI" id="CHEBI:33019"/>
        <dbReference type="ChEBI" id="CHEBI:61560"/>
        <dbReference type="ChEBI" id="CHEBI:173112"/>
        <dbReference type="EC" id="2.7.7.7"/>
    </reaction>
</comment>
<dbReference type="EC" id="2.7.7.7" evidence="1"/>
<gene>
    <name evidence="6" type="ORF">JIN87_13985</name>
</gene>
<dbReference type="InterPro" id="IPR002298">
    <property type="entry name" value="DNA_polymerase_A"/>
</dbReference>
<dbReference type="SUPFAM" id="SSF53098">
    <property type="entry name" value="Ribonuclease H-like"/>
    <property type="match status" value="1"/>
</dbReference>
<dbReference type="GO" id="GO:0006261">
    <property type="term" value="P:DNA-templated DNA replication"/>
    <property type="evidence" value="ECO:0007669"/>
    <property type="project" value="InterPro"/>
</dbReference>
<dbReference type="GO" id="GO:0006302">
    <property type="term" value="P:double-strand break repair"/>
    <property type="evidence" value="ECO:0007669"/>
    <property type="project" value="TreeGrafter"/>
</dbReference>
<evidence type="ECO:0000256" key="3">
    <source>
        <dbReference type="ARBA" id="ARBA00049244"/>
    </source>
</evidence>
<accession>A0A934S2R4</accession>
<dbReference type="EMBL" id="JAENIL010000024">
    <property type="protein sequence ID" value="MBK1877983.1"/>
    <property type="molecule type" value="Genomic_DNA"/>
</dbReference>
<proteinExistence type="predicted"/>
<evidence type="ECO:0000313" key="7">
    <source>
        <dbReference type="Proteomes" id="UP000617628"/>
    </source>
</evidence>
<dbReference type="PANTHER" id="PTHR10133:SF27">
    <property type="entry name" value="DNA POLYMERASE NU"/>
    <property type="match status" value="1"/>
</dbReference>
<comment type="caution">
    <text evidence="6">The sequence shown here is derived from an EMBL/GenBank/DDBJ whole genome shotgun (WGS) entry which is preliminary data.</text>
</comment>
<feature type="region of interest" description="Disordered" evidence="4">
    <location>
        <begin position="1"/>
        <end position="20"/>
    </location>
</feature>
<evidence type="ECO:0000259" key="5">
    <source>
        <dbReference type="SMART" id="SM00482"/>
    </source>
</evidence>
<name>A0A934S2R4_9BACT</name>
<dbReference type="RefSeq" id="WP_200356196.1">
    <property type="nucleotide sequence ID" value="NZ_JAENIL010000024.1"/>
</dbReference>
<keyword evidence="7" id="KW-1185">Reference proteome</keyword>
<evidence type="ECO:0000256" key="1">
    <source>
        <dbReference type="ARBA" id="ARBA00012417"/>
    </source>
</evidence>
<dbReference type="Gene3D" id="3.30.70.370">
    <property type="match status" value="1"/>
</dbReference>
<dbReference type="GO" id="GO:0003677">
    <property type="term" value="F:DNA binding"/>
    <property type="evidence" value="ECO:0007669"/>
    <property type="project" value="InterPro"/>
</dbReference>
<dbReference type="SUPFAM" id="SSF56672">
    <property type="entry name" value="DNA/RNA polymerases"/>
    <property type="match status" value="1"/>
</dbReference>
<dbReference type="Gene3D" id="1.10.150.20">
    <property type="entry name" value="5' to 3' exonuclease, C-terminal subdomain"/>
    <property type="match status" value="1"/>
</dbReference>
<dbReference type="AlphaFoldDB" id="A0A934S2R4"/>
<evidence type="ECO:0000256" key="4">
    <source>
        <dbReference type="SAM" id="MobiDB-lite"/>
    </source>
</evidence>
<protein>
    <recommendedName>
        <fullName evidence="1">DNA-directed DNA polymerase</fullName>
        <ecNumber evidence="1">2.7.7.7</ecNumber>
    </recommendedName>
</protein>
<dbReference type="PRINTS" id="PR00868">
    <property type="entry name" value="DNAPOLI"/>
</dbReference>
<dbReference type="SMART" id="SM00482">
    <property type="entry name" value="POLAc"/>
    <property type="match status" value="1"/>
</dbReference>